<keyword evidence="3" id="KW-1185">Reference proteome</keyword>
<evidence type="ECO:0000259" key="1">
    <source>
        <dbReference type="PROSITE" id="PS51186"/>
    </source>
</evidence>
<dbReference type="InterPro" id="IPR016181">
    <property type="entry name" value="Acyl_CoA_acyltransferase"/>
</dbReference>
<dbReference type="EMBL" id="JBHEZZ010000012">
    <property type="protein sequence ID" value="MFC1404045.1"/>
    <property type="molecule type" value="Genomic_DNA"/>
</dbReference>
<dbReference type="CDD" id="cd04301">
    <property type="entry name" value="NAT_SF"/>
    <property type="match status" value="1"/>
</dbReference>
<evidence type="ECO:0000313" key="2">
    <source>
        <dbReference type="EMBL" id="MFC1404045.1"/>
    </source>
</evidence>
<evidence type="ECO:0000313" key="3">
    <source>
        <dbReference type="Proteomes" id="UP001592528"/>
    </source>
</evidence>
<dbReference type="Proteomes" id="UP001592528">
    <property type="component" value="Unassembled WGS sequence"/>
</dbReference>
<sequence>MSTIRSYRPADLEALYDVCIRTGHNGGDATGLYQDPRILPDIFTGPYLALRPELAFVLADEEDRAVGYIIGAADTPAFVDDFRRDWLPTVAGRYPEGSGAGRDAQRIRELHHPEWMWHEELAEYPAHLHIDLLPEAQGKGAGRALMGTYLAALRERGVRRVHLGMSAANHGARAFYDRLGFRELHRTGDGGGVTLGRETD</sequence>
<dbReference type="PANTHER" id="PTHR13170">
    <property type="entry name" value="O-GLCNACASE"/>
    <property type="match status" value="1"/>
</dbReference>
<feature type="domain" description="N-acetyltransferase" evidence="1">
    <location>
        <begin position="2"/>
        <end position="200"/>
    </location>
</feature>
<accession>A0ABV6URJ2</accession>
<name>A0ABV6URJ2_9ACTN</name>
<gene>
    <name evidence="2" type="ORF">ACEZDJ_22385</name>
</gene>
<dbReference type="SUPFAM" id="SSF55729">
    <property type="entry name" value="Acyl-CoA N-acyltransferases (Nat)"/>
    <property type="match status" value="1"/>
</dbReference>
<dbReference type="Pfam" id="PF00583">
    <property type="entry name" value="Acetyltransf_1"/>
    <property type="match status" value="1"/>
</dbReference>
<comment type="caution">
    <text evidence="2">The sequence shown here is derived from an EMBL/GenBank/DDBJ whole genome shotgun (WGS) entry which is preliminary data.</text>
</comment>
<dbReference type="PROSITE" id="PS51186">
    <property type="entry name" value="GNAT"/>
    <property type="match status" value="1"/>
</dbReference>
<proteinExistence type="predicted"/>
<dbReference type="InterPro" id="IPR051822">
    <property type="entry name" value="Glycosyl_Hydrolase_84"/>
</dbReference>
<dbReference type="InterPro" id="IPR000182">
    <property type="entry name" value="GNAT_dom"/>
</dbReference>
<reference evidence="2 3" key="1">
    <citation type="submission" date="2024-09" db="EMBL/GenBank/DDBJ databases">
        <authorList>
            <person name="Lee S.D."/>
        </authorList>
    </citation>
    <scope>NUCLEOTIDE SEQUENCE [LARGE SCALE GENOMIC DNA]</scope>
    <source>
        <strain evidence="2 3">N1-5</strain>
    </source>
</reference>
<organism evidence="2 3">
    <name type="scientific">Streptacidiphilus cavernicola</name>
    <dbReference type="NCBI Taxonomy" id="3342716"/>
    <lineage>
        <taxon>Bacteria</taxon>
        <taxon>Bacillati</taxon>
        <taxon>Actinomycetota</taxon>
        <taxon>Actinomycetes</taxon>
        <taxon>Kitasatosporales</taxon>
        <taxon>Streptomycetaceae</taxon>
        <taxon>Streptacidiphilus</taxon>
    </lineage>
</organism>
<dbReference type="RefSeq" id="WP_030255611.1">
    <property type="nucleotide sequence ID" value="NZ_JBHEZZ010000012.1"/>
</dbReference>
<dbReference type="PANTHER" id="PTHR13170:SF16">
    <property type="entry name" value="PROTEIN O-GLCNACASE"/>
    <property type="match status" value="1"/>
</dbReference>
<protein>
    <submittedName>
        <fullName evidence="2">N-acetyltransferase family protein</fullName>
    </submittedName>
</protein>
<dbReference type="Gene3D" id="3.40.630.30">
    <property type="match status" value="1"/>
</dbReference>